<dbReference type="Gene3D" id="1.10.287.380">
    <property type="entry name" value="Valyl-tRNA synthetase, C-terminal domain"/>
    <property type="match status" value="1"/>
</dbReference>
<dbReference type="Gene3D" id="3.40.50.300">
    <property type="entry name" value="P-loop containing nucleotide triphosphate hydrolases"/>
    <property type="match status" value="2"/>
</dbReference>
<dbReference type="InterPro" id="IPR032781">
    <property type="entry name" value="ABC_tran_Xtn"/>
</dbReference>
<dbReference type="Pfam" id="PF00005">
    <property type="entry name" value="ABC_tran"/>
    <property type="match status" value="2"/>
</dbReference>
<dbReference type="InterPro" id="IPR003439">
    <property type="entry name" value="ABC_transporter-like_ATP-bd"/>
</dbReference>
<accession>E0XY52</accession>
<evidence type="ECO:0000313" key="6">
    <source>
        <dbReference type="EMBL" id="ADI19343.1"/>
    </source>
</evidence>
<dbReference type="InterPro" id="IPR003593">
    <property type="entry name" value="AAA+_ATPase"/>
</dbReference>
<reference evidence="6" key="1">
    <citation type="journal article" date="2011" name="Environ. Microbiol.">
        <title>Time-series analyses of Monterey Bay coastal microbial picoplankton using a 'genome proxy' microarray.</title>
        <authorList>
            <person name="Rich V.I."/>
            <person name="Pham V.D."/>
            <person name="Eppley J."/>
            <person name="Shi Y."/>
            <person name="DeLong E.F."/>
        </authorList>
    </citation>
    <scope>NUCLEOTIDE SEQUENCE</scope>
</reference>
<dbReference type="GO" id="GO:0016887">
    <property type="term" value="F:ATP hydrolysis activity"/>
    <property type="evidence" value="ECO:0007669"/>
    <property type="project" value="InterPro"/>
</dbReference>
<evidence type="ECO:0000256" key="3">
    <source>
        <dbReference type="ARBA" id="ARBA00022840"/>
    </source>
</evidence>
<dbReference type="GO" id="GO:0005524">
    <property type="term" value="F:ATP binding"/>
    <property type="evidence" value="ECO:0007669"/>
    <property type="project" value="UniProtKB-KW"/>
</dbReference>
<keyword evidence="1" id="KW-0677">Repeat</keyword>
<dbReference type="Pfam" id="PF16326">
    <property type="entry name" value="ABC_tran_CTD"/>
    <property type="match status" value="1"/>
</dbReference>
<sequence>MSFNPGNRYGLVGANGTGKTTLLRLITGEETPSRGTIAIPRDVQLGVLRQDHFRFEQDRILDVVFQGKPALWAALQEKTTLLDSGKHDAETGHRLAELEIVIAEQDGYVAEATAEALLSGLGILEQFHQKSMQVLSGGFKLRVLMAQLLFQAPDVLLLDEPTNHLDIISIRWLESFLRDQFSGTLVFISHDRRFLNAVATHIADIDYQAIRAYTGNYEHFLAAKALAEEQKTKEIESLERRVAEMQSFVDRFRYKATKARQAQSRVKQIEKLEIPEIRRSSRIAPKLQFRQERPSGRLVLKVEGLNKQFNQTPVLQDISFQVERGEKVALIGPNGIGKSTLLKIALEQLVPDSGAYEWGYEASISYFAQDHHEQLRGSVSAYDWLYQFASHETVSFIRGLLGRVLLSGDEGLKPVSALSGGEAARLLFAKIMLENRNVLVLDEPTNHLDLEGVEVLAGALNAYPGTVIVVSHDRYFVAEIATHILELTSEGARDYPGTYQEYLNHFGDDHLSTESGKLRKRKQIAQTTSKHSHEQRKDLKRNHAKLTKETERLETRISHAERKLAELNQLFSSGGFYTENPSAEIEQLQRKHRQLEQELSKSLDSWETSSKQLETLRTQLNNAA</sequence>
<dbReference type="InterPro" id="IPR032524">
    <property type="entry name" value="ABC_tran_C"/>
</dbReference>
<name>E0XY52_9DELT</name>
<dbReference type="FunFam" id="3.40.50.300:FF:000011">
    <property type="entry name" value="Putative ABC transporter ATP-binding component"/>
    <property type="match status" value="1"/>
</dbReference>
<dbReference type="CDD" id="cd03221">
    <property type="entry name" value="ABCF_EF-3"/>
    <property type="match status" value="2"/>
</dbReference>
<dbReference type="InterPro" id="IPR017871">
    <property type="entry name" value="ABC_transporter-like_CS"/>
</dbReference>
<feature type="domain" description="ABC transporter" evidence="5">
    <location>
        <begin position="300"/>
        <end position="515"/>
    </location>
</feature>
<dbReference type="PANTHER" id="PTHR42855:SF2">
    <property type="entry name" value="DRUG RESISTANCE ABC TRANSPORTER,ATP-BINDING PROTEIN"/>
    <property type="match status" value="1"/>
</dbReference>
<dbReference type="EMBL" id="GU474917">
    <property type="protein sequence ID" value="ADI19343.1"/>
    <property type="molecule type" value="Genomic_DNA"/>
</dbReference>
<dbReference type="PANTHER" id="PTHR42855">
    <property type="entry name" value="ABC TRANSPORTER ATP-BINDING SUBUNIT"/>
    <property type="match status" value="1"/>
</dbReference>
<dbReference type="InterPro" id="IPR037118">
    <property type="entry name" value="Val-tRNA_synth_C_sf"/>
</dbReference>
<dbReference type="SMART" id="SM00382">
    <property type="entry name" value="AAA"/>
    <property type="match status" value="2"/>
</dbReference>
<protein>
    <submittedName>
        <fullName evidence="6">ATPase components of abc transporters with duplicated ATPase domains</fullName>
    </submittedName>
</protein>
<dbReference type="GO" id="GO:0003677">
    <property type="term" value="F:DNA binding"/>
    <property type="evidence" value="ECO:0007669"/>
    <property type="project" value="InterPro"/>
</dbReference>
<proteinExistence type="predicted"/>
<keyword evidence="2" id="KW-0547">Nucleotide-binding</keyword>
<dbReference type="SUPFAM" id="SSF52540">
    <property type="entry name" value="P-loop containing nucleoside triphosphate hydrolases"/>
    <property type="match status" value="2"/>
</dbReference>
<dbReference type="Pfam" id="PF12848">
    <property type="entry name" value="ABC_tran_Xtn"/>
    <property type="match status" value="1"/>
</dbReference>
<dbReference type="PROSITE" id="PS50893">
    <property type="entry name" value="ABC_TRANSPORTER_2"/>
    <property type="match status" value="2"/>
</dbReference>
<keyword evidence="3" id="KW-0067">ATP-binding</keyword>
<organism evidence="6">
    <name type="scientific">uncultured delta proteobacterium HF0500_03A04</name>
    <dbReference type="NCBI Taxonomy" id="710834"/>
    <lineage>
        <taxon>Bacteria</taxon>
        <taxon>Deltaproteobacteria</taxon>
        <taxon>environmental samples</taxon>
    </lineage>
</organism>
<dbReference type="InterPro" id="IPR027417">
    <property type="entry name" value="P-loop_NTPase"/>
</dbReference>
<feature type="domain" description="ABC transporter" evidence="5">
    <location>
        <begin position="1"/>
        <end position="232"/>
    </location>
</feature>
<feature type="region of interest" description="Disordered" evidence="4">
    <location>
        <begin position="514"/>
        <end position="547"/>
    </location>
</feature>
<evidence type="ECO:0000256" key="1">
    <source>
        <dbReference type="ARBA" id="ARBA00022737"/>
    </source>
</evidence>
<evidence type="ECO:0000256" key="2">
    <source>
        <dbReference type="ARBA" id="ARBA00022741"/>
    </source>
</evidence>
<evidence type="ECO:0000259" key="5">
    <source>
        <dbReference type="PROSITE" id="PS50893"/>
    </source>
</evidence>
<evidence type="ECO:0000256" key="4">
    <source>
        <dbReference type="SAM" id="MobiDB-lite"/>
    </source>
</evidence>
<dbReference type="FunFam" id="3.40.50.300:FF:000070">
    <property type="entry name" value="Putative ABC transporter ATP-binding component"/>
    <property type="match status" value="1"/>
</dbReference>
<dbReference type="PROSITE" id="PS00211">
    <property type="entry name" value="ABC_TRANSPORTER_1"/>
    <property type="match status" value="1"/>
</dbReference>
<dbReference type="InterPro" id="IPR051309">
    <property type="entry name" value="ABCF_ATPase"/>
</dbReference>
<dbReference type="AlphaFoldDB" id="E0XY52"/>